<dbReference type="SUPFAM" id="SSF53300">
    <property type="entry name" value="vWA-like"/>
    <property type="match status" value="1"/>
</dbReference>
<dbReference type="GO" id="GO:0004674">
    <property type="term" value="F:protein serine/threonine kinase activity"/>
    <property type="evidence" value="ECO:0007669"/>
    <property type="project" value="TreeGrafter"/>
</dbReference>
<dbReference type="InParanoid" id="B0DVL9"/>
<dbReference type="AlphaFoldDB" id="B0DVL9"/>
<evidence type="ECO:0000313" key="3">
    <source>
        <dbReference type="Proteomes" id="UP000001194"/>
    </source>
</evidence>
<dbReference type="Proteomes" id="UP000001194">
    <property type="component" value="Unassembled WGS sequence"/>
</dbReference>
<proteinExistence type="predicted"/>
<dbReference type="Pfam" id="PF11265">
    <property type="entry name" value="Med25_VWA"/>
    <property type="match status" value="1"/>
</dbReference>
<dbReference type="CDD" id="cd00198">
    <property type="entry name" value="vWFA"/>
    <property type="match status" value="1"/>
</dbReference>
<evidence type="ECO:0000259" key="1">
    <source>
        <dbReference type="Pfam" id="PF11265"/>
    </source>
</evidence>
<dbReference type="OrthoDB" id="301415at2759"/>
<dbReference type="GeneID" id="6083711"/>
<dbReference type="KEGG" id="lbc:LACBIDRAFT_312153"/>
<dbReference type="RefSeq" id="XP_001887984.1">
    <property type="nucleotide sequence ID" value="XM_001887949.1"/>
</dbReference>
<organism evidence="3">
    <name type="scientific">Laccaria bicolor (strain S238N-H82 / ATCC MYA-4686)</name>
    <name type="common">Bicoloured deceiver</name>
    <name type="synonym">Laccaria laccata var. bicolor</name>
    <dbReference type="NCBI Taxonomy" id="486041"/>
    <lineage>
        <taxon>Eukaryota</taxon>
        <taxon>Fungi</taxon>
        <taxon>Dikarya</taxon>
        <taxon>Basidiomycota</taxon>
        <taxon>Agaricomycotina</taxon>
        <taxon>Agaricomycetes</taxon>
        <taxon>Agaricomycetidae</taxon>
        <taxon>Agaricales</taxon>
        <taxon>Agaricineae</taxon>
        <taxon>Hydnangiaceae</taxon>
        <taxon>Laccaria</taxon>
    </lineage>
</organism>
<gene>
    <name evidence="2" type="ORF">LACBIDRAFT_312153</name>
</gene>
<dbReference type="Gene3D" id="3.40.50.410">
    <property type="entry name" value="von Willebrand factor, type A domain"/>
    <property type="match status" value="1"/>
</dbReference>
<evidence type="ECO:0000313" key="2">
    <source>
        <dbReference type="EMBL" id="EDR01277.1"/>
    </source>
</evidence>
<dbReference type="InterPro" id="IPR021419">
    <property type="entry name" value="Mediator_Med25_VWA"/>
</dbReference>
<dbReference type="HOGENOM" id="CLU_055500_0_0_1"/>
<dbReference type="PANTHER" id="PTHR47763:SF1">
    <property type="entry name" value="DUF659 DOMAIN-CONTAINING PROTEIN"/>
    <property type="match status" value="1"/>
</dbReference>
<dbReference type="InterPro" id="IPR036465">
    <property type="entry name" value="vWFA_dom_sf"/>
</dbReference>
<keyword evidence="3" id="KW-1185">Reference proteome</keyword>
<feature type="domain" description="Mediator of RNA polymerase II transcription subunit 25 von Willebrand factor type A" evidence="1">
    <location>
        <begin position="19"/>
        <end position="176"/>
    </location>
</feature>
<dbReference type="PANTHER" id="PTHR47763">
    <property type="entry name" value="ALPHA-PROTEIN KINASE VWKA"/>
    <property type="match status" value="1"/>
</dbReference>
<dbReference type="EMBL" id="DS547140">
    <property type="protein sequence ID" value="EDR01277.1"/>
    <property type="molecule type" value="Genomic_DNA"/>
</dbReference>
<protein>
    <submittedName>
        <fullName evidence="2">Predicted protein</fullName>
    </submittedName>
</protein>
<dbReference type="InterPro" id="IPR052969">
    <property type="entry name" value="Thr-specific_kinase-like"/>
</dbReference>
<name>B0DVL9_LACBS</name>
<sequence>MPGNVNMPPPVTSKKIDIDVVLLQDCTESQQPYIDTVRKYVKDAIPMIKAQANLNGGRARYRVIAFRDHKEQGCDWLIKTHDFTDDPAVVANQLASLVASGGGDGPEAQFDGLDAARRSPWRQTAKRIVILITDSPPHGIGEPGDSVPRDHPEALTHEAILKTYNKTNIQLSVLACVPEITYYEKAEAFYQDLTKKTGGLYVPLPDPEYNPEPMKLAIVGCVLHSTDSLRTTDRWAEWIIEHSDRGHDALVNDIHAQLTHEGEKCHKVTCTEHRGTNDVHYKLVDVNRDHVDAIVGKALRLKADMKANPHMYDEH</sequence>
<accession>B0DVL9</accession>
<dbReference type="GO" id="GO:0005737">
    <property type="term" value="C:cytoplasm"/>
    <property type="evidence" value="ECO:0007669"/>
    <property type="project" value="TreeGrafter"/>
</dbReference>
<reference evidence="2 3" key="1">
    <citation type="journal article" date="2008" name="Nature">
        <title>The genome of Laccaria bicolor provides insights into mycorrhizal symbiosis.</title>
        <authorList>
            <person name="Martin F."/>
            <person name="Aerts A."/>
            <person name="Ahren D."/>
            <person name="Brun A."/>
            <person name="Danchin E.G.J."/>
            <person name="Duchaussoy F."/>
            <person name="Gibon J."/>
            <person name="Kohler A."/>
            <person name="Lindquist E."/>
            <person name="Pereda V."/>
            <person name="Salamov A."/>
            <person name="Shapiro H.J."/>
            <person name="Wuyts J."/>
            <person name="Blaudez D."/>
            <person name="Buee M."/>
            <person name="Brokstein P."/>
            <person name="Canbaeck B."/>
            <person name="Cohen D."/>
            <person name="Courty P.E."/>
            <person name="Coutinho P.M."/>
            <person name="Delaruelle C."/>
            <person name="Detter J.C."/>
            <person name="Deveau A."/>
            <person name="DiFazio S."/>
            <person name="Duplessis S."/>
            <person name="Fraissinet-Tachet L."/>
            <person name="Lucic E."/>
            <person name="Frey-Klett P."/>
            <person name="Fourrey C."/>
            <person name="Feussner I."/>
            <person name="Gay G."/>
            <person name="Grimwood J."/>
            <person name="Hoegger P.J."/>
            <person name="Jain P."/>
            <person name="Kilaru S."/>
            <person name="Labbe J."/>
            <person name="Lin Y.C."/>
            <person name="Legue V."/>
            <person name="Le Tacon F."/>
            <person name="Marmeisse R."/>
            <person name="Melayah D."/>
            <person name="Montanini B."/>
            <person name="Muratet M."/>
            <person name="Nehls U."/>
            <person name="Niculita-Hirzel H."/>
            <person name="Oudot-Le Secq M.P."/>
            <person name="Peter M."/>
            <person name="Quesneville H."/>
            <person name="Rajashekar B."/>
            <person name="Reich M."/>
            <person name="Rouhier N."/>
            <person name="Schmutz J."/>
            <person name="Yin T."/>
            <person name="Chalot M."/>
            <person name="Henrissat B."/>
            <person name="Kuees U."/>
            <person name="Lucas S."/>
            <person name="Van de Peer Y."/>
            <person name="Podila G.K."/>
            <person name="Polle A."/>
            <person name="Pukkila P.J."/>
            <person name="Richardson P.M."/>
            <person name="Rouze P."/>
            <person name="Sanders I.R."/>
            <person name="Stajich J.E."/>
            <person name="Tunlid A."/>
            <person name="Tuskan G."/>
            <person name="Grigoriev I.V."/>
        </authorList>
    </citation>
    <scope>NUCLEOTIDE SEQUENCE [LARGE SCALE GENOMIC DNA]</scope>
    <source>
        <strain evidence="3">S238N-H82 / ATCC MYA-4686</strain>
    </source>
</reference>